<proteinExistence type="predicted"/>
<name>A0ABS5BJJ4_9BACT</name>
<protein>
    <recommendedName>
        <fullName evidence="4">Lipocalin-like domain-containing protein</fullName>
    </recommendedName>
</protein>
<organism evidence="2 3">
    <name type="scientific">Gemmata palustris</name>
    <dbReference type="NCBI Taxonomy" id="2822762"/>
    <lineage>
        <taxon>Bacteria</taxon>
        <taxon>Pseudomonadati</taxon>
        <taxon>Planctomycetota</taxon>
        <taxon>Planctomycetia</taxon>
        <taxon>Gemmatales</taxon>
        <taxon>Gemmataceae</taxon>
        <taxon>Gemmata</taxon>
    </lineage>
</organism>
<accession>A0ABS5BJJ4</accession>
<keyword evidence="3" id="KW-1185">Reference proteome</keyword>
<keyword evidence="1" id="KW-0732">Signal</keyword>
<feature type="signal peptide" evidence="1">
    <location>
        <begin position="1"/>
        <end position="20"/>
    </location>
</feature>
<dbReference type="Proteomes" id="UP000676565">
    <property type="component" value="Unassembled WGS sequence"/>
</dbReference>
<gene>
    <name evidence="2" type="ORF">J8F10_00990</name>
</gene>
<sequence length="158" mass="16877">MVLASRKLALVLLAGFVLLATGCGSNNKGKIEGKWKITGFPEKTTASTKADMTKMSEAGMYIYLEFKADGGLAFGLGTDKPELLQLLKASAPNQKITWDAKYKLSSGDGVEISDMPKDMQAGGGLFGQKDRARVKVKITGDQMALTDEQGVTTLTKIP</sequence>
<dbReference type="EMBL" id="JAGKQQ010000001">
    <property type="protein sequence ID" value="MBP3953876.1"/>
    <property type="molecule type" value="Genomic_DNA"/>
</dbReference>
<reference evidence="2 3" key="1">
    <citation type="submission" date="2021-04" db="EMBL/GenBank/DDBJ databases">
        <authorList>
            <person name="Ivanova A."/>
        </authorList>
    </citation>
    <scope>NUCLEOTIDE SEQUENCE [LARGE SCALE GENOMIC DNA]</scope>
    <source>
        <strain evidence="2 3">G18</strain>
    </source>
</reference>
<feature type="chain" id="PRO_5047172703" description="Lipocalin-like domain-containing protein" evidence="1">
    <location>
        <begin position="21"/>
        <end position="158"/>
    </location>
</feature>
<evidence type="ECO:0008006" key="4">
    <source>
        <dbReference type="Google" id="ProtNLM"/>
    </source>
</evidence>
<dbReference type="RefSeq" id="WP_210651796.1">
    <property type="nucleotide sequence ID" value="NZ_JAGKQQ010000001.1"/>
</dbReference>
<evidence type="ECO:0000313" key="3">
    <source>
        <dbReference type="Proteomes" id="UP000676565"/>
    </source>
</evidence>
<evidence type="ECO:0000256" key="1">
    <source>
        <dbReference type="SAM" id="SignalP"/>
    </source>
</evidence>
<comment type="caution">
    <text evidence="2">The sequence shown here is derived from an EMBL/GenBank/DDBJ whole genome shotgun (WGS) entry which is preliminary data.</text>
</comment>
<dbReference type="PROSITE" id="PS51257">
    <property type="entry name" value="PROKAR_LIPOPROTEIN"/>
    <property type="match status" value="1"/>
</dbReference>
<evidence type="ECO:0000313" key="2">
    <source>
        <dbReference type="EMBL" id="MBP3953876.1"/>
    </source>
</evidence>